<reference evidence="3 4" key="1">
    <citation type="journal article" date="2019" name="Sci. Rep.">
        <title>A high-quality genome of Eragrostis curvula grass provides insights into Poaceae evolution and supports new strategies to enhance forage quality.</title>
        <authorList>
            <person name="Carballo J."/>
            <person name="Santos B.A.C.M."/>
            <person name="Zappacosta D."/>
            <person name="Garbus I."/>
            <person name="Selva J.P."/>
            <person name="Gallo C.A."/>
            <person name="Diaz A."/>
            <person name="Albertini E."/>
            <person name="Caccamo M."/>
            <person name="Echenique V."/>
        </authorList>
    </citation>
    <scope>NUCLEOTIDE SEQUENCE [LARGE SCALE GENOMIC DNA]</scope>
    <source>
        <strain evidence="4">cv. Victoria</strain>
        <tissue evidence="3">Leaf</tissue>
    </source>
</reference>
<dbReference type="InterPro" id="IPR017919">
    <property type="entry name" value="TFIIE/TFIIEa_HTH"/>
</dbReference>
<organism evidence="3 4">
    <name type="scientific">Eragrostis curvula</name>
    <name type="common">weeping love grass</name>
    <dbReference type="NCBI Taxonomy" id="38414"/>
    <lineage>
        <taxon>Eukaryota</taxon>
        <taxon>Viridiplantae</taxon>
        <taxon>Streptophyta</taxon>
        <taxon>Embryophyta</taxon>
        <taxon>Tracheophyta</taxon>
        <taxon>Spermatophyta</taxon>
        <taxon>Magnoliopsida</taxon>
        <taxon>Liliopsida</taxon>
        <taxon>Poales</taxon>
        <taxon>Poaceae</taxon>
        <taxon>PACMAD clade</taxon>
        <taxon>Chloridoideae</taxon>
        <taxon>Eragrostideae</taxon>
        <taxon>Eragrostidinae</taxon>
        <taxon>Eragrostis</taxon>
    </lineage>
</organism>
<evidence type="ECO:0000256" key="1">
    <source>
        <dbReference type="ARBA" id="ARBA00008947"/>
    </source>
</evidence>
<feature type="domain" description="HTH TFE/IIEalpha-type" evidence="2">
    <location>
        <begin position="7"/>
        <end position="120"/>
    </location>
</feature>
<evidence type="ECO:0000313" key="3">
    <source>
        <dbReference type="EMBL" id="TVU50827.1"/>
    </source>
</evidence>
<dbReference type="InterPro" id="IPR002853">
    <property type="entry name" value="TFIIE_asu"/>
</dbReference>
<keyword evidence="4" id="KW-1185">Reference proteome</keyword>
<evidence type="ECO:0000313" key="4">
    <source>
        <dbReference type="Proteomes" id="UP000324897"/>
    </source>
</evidence>
<dbReference type="InterPro" id="IPR036390">
    <property type="entry name" value="WH_DNA-bd_sf"/>
</dbReference>
<dbReference type="Gene3D" id="1.10.10.10">
    <property type="entry name" value="Winged helix-like DNA-binding domain superfamily/Winged helix DNA-binding domain"/>
    <property type="match status" value="1"/>
</dbReference>
<dbReference type="SUPFAM" id="SSF46785">
    <property type="entry name" value="Winged helix' DNA-binding domain"/>
    <property type="match status" value="1"/>
</dbReference>
<protein>
    <recommendedName>
        <fullName evidence="2">HTH TFE/IIEalpha-type domain-containing protein</fullName>
    </recommendedName>
</protein>
<dbReference type="Proteomes" id="UP000324897">
    <property type="component" value="Chromosome 6"/>
</dbReference>
<comment type="caution">
    <text evidence="3">The sequence shown here is derived from an EMBL/GenBank/DDBJ whole genome shotgun (WGS) entry which is preliminary data.</text>
</comment>
<dbReference type="EMBL" id="RWGY01000002">
    <property type="protein sequence ID" value="TVU50827.1"/>
    <property type="molecule type" value="Genomic_DNA"/>
</dbReference>
<dbReference type="PROSITE" id="PS51344">
    <property type="entry name" value="HTH_TFE_IIE"/>
    <property type="match status" value="1"/>
</dbReference>
<name>A0A5J9WSC6_9POAL</name>
<sequence length="309" mass="34925">MGINPGFIRLVRLAARALYRDLPIGSAGQTSEVLDTLADFGPQWVREDDLAKAVDMKRKKLNPILQFLVEEKLIQREIPPESKRRKRMSSATAAASEREGKVHVDSHCCLDYSKVYDVVRDRIHAMIEKPKKEMNTQQTVQLYLCTYCRKSYSALDALQLISSKDDDFHCERCDKSLVAVEDGDANGSRNAKALAMLQKMEDDLKPLSSLLQELKCVPIPEFVTMQDWRSGPTYDNNVDAVTVTPIPLPENTDVETSLHASASDDRLRALPPWMIKNDGLHLTEEERKCLATKLSVNRQIGVKSKRRDV</sequence>
<dbReference type="OrthoDB" id="361102at2759"/>
<dbReference type="InterPro" id="IPR013083">
    <property type="entry name" value="Znf_RING/FYVE/PHD"/>
</dbReference>
<evidence type="ECO:0000259" key="2">
    <source>
        <dbReference type="PROSITE" id="PS51344"/>
    </source>
</evidence>
<dbReference type="SUPFAM" id="SSF57783">
    <property type="entry name" value="Zinc beta-ribbon"/>
    <property type="match status" value="1"/>
</dbReference>
<dbReference type="AlphaFoldDB" id="A0A5J9WSC6"/>
<dbReference type="SMART" id="SM00531">
    <property type="entry name" value="TFIIE"/>
    <property type="match status" value="1"/>
</dbReference>
<dbReference type="Gene3D" id="3.30.40.10">
    <property type="entry name" value="Zinc/RING finger domain, C3HC4 (zinc finger)"/>
    <property type="match status" value="1"/>
</dbReference>
<dbReference type="GO" id="GO:0006367">
    <property type="term" value="P:transcription initiation at RNA polymerase II promoter"/>
    <property type="evidence" value="ECO:0007669"/>
    <property type="project" value="InterPro"/>
</dbReference>
<gene>
    <name evidence="3" type="ORF">EJB05_02218</name>
</gene>
<comment type="similarity">
    <text evidence="1">Belongs to the TFIIE alpha subunit family.</text>
</comment>
<accession>A0A5J9WSC6</accession>
<proteinExistence type="inferred from homology"/>
<dbReference type="InterPro" id="IPR039997">
    <property type="entry name" value="TFE"/>
</dbReference>
<dbReference type="Gramene" id="TVU50827">
    <property type="protein sequence ID" value="TVU50827"/>
    <property type="gene ID" value="EJB05_02218"/>
</dbReference>
<dbReference type="PANTHER" id="PTHR13097:SF7">
    <property type="entry name" value="GENERAL TRANSCRIPTION FACTOR IIE SUBUNIT 1"/>
    <property type="match status" value="1"/>
</dbReference>
<dbReference type="InterPro" id="IPR036388">
    <property type="entry name" value="WH-like_DNA-bd_sf"/>
</dbReference>
<dbReference type="GO" id="GO:0005673">
    <property type="term" value="C:transcription factor TFIIE complex"/>
    <property type="evidence" value="ECO:0007669"/>
    <property type="project" value="TreeGrafter"/>
</dbReference>
<dbReference type="PANTHER" id="PTHR13097">
    <property type="entry name" value="TRANSCRIPTION INITIATION FACTOR IIE, ALPHA SUBUNIT"/>
    <property type="match status" value="1"/>
</dbReference>